<dbReference type="Gene3D" id="2.60.40.10">
    <property type="entry name" value="Immunoglobulins"/>
    <property type="match status" value="3"/>
</dbReference>
<keyword evidence="5" id="KW-0966">Cell projection</keyword>
<organism evidence="8 9">
    <name type="scientific">Xylanibacter caecicola</name>
    <dbReference type="NCBI Taxonomy" id="2736294"/>
    <lineage>
        <taxon>Bacteria</taxon>
        <taxon>Pseudomonadati</taxon>
        <taxon>Bacteroidota</taxon>
        <taxon>Bacteroidia</taxon>
        <taxon>Bacteroidales</taxon>
        <taxon>Prevotellaceae</taxon>
        <taxon>Xylanibacter</taxon>
    </lineage>
</organism>
<gene>
    <name evidence="8" type="ORF">HPS54_05705</name>
</gene>
<dbReference type="Pfam" id="PF22544">
    <property type="entry name" value="HYDIN_VesB_CFA65-like_Ig"/>
    <property type="match status" value="1"/>
</dbReference>
<evidence type="ECO:0000313" key="8">
    <source>
        <dbReference type="EMBL" id="NPE25014.1"/>
    </source>
</evidence>
<evidence type="ECO:0000259" key="7">
    <source>
        <dbReference type="Pfam" id="PF22544"/>
    </source>
</evidence>
<dbReference type="PANTHER" id="PTHR37833:SF1">
    <property type="entry name" value="SIGNAL PEPTIDE PROTEIN"/>
    <property type="match status" value="1"/>
</dbReference>
<dbReference type="InterPro" id="IPR011467">
    <property type="entry name" value="DUF1573"/>
</dbReference>
<dbReference type="Proteomes" id="UP000820977">
    <property type="component" value="Unassembled WGS sequence"/>
</dbReference>
<evidence type="ECO:0000256" key="6">
    <source>
        <dbReference type="SAM" id="SignalP"/>
    </source>
</evidence>
<evidence type="ECO:0000256" key="1">
    <source>
        <dbReference type="ARBA" id="ARBA00004138"/>
    </source>
</evidence>
<proteinExistence type="predicted"/>
<reference evidence="8 9" key="1">
    <citation type="submission" date="2020-05" db="EMBL/GenBank/DDBJ databases">
        <title>Distinct polysaccharide utilization as determinants for interspecies competition between intestinal Prevotella spp.</title>
        <authorList>
            <person name="Galvez E.J.C."/>
            <person name="Iljazovic A."/>
            <person name="Strowig T."/>
        </authorList>
    </citation>
    <scope>NUCLEOTIDE SEQUENCE [LARGE SCALE GENOMIC DNA]</scope>
    <source>
        <strain evidence="8 9">PCHR</strain>
    </source>
</reference>
<feature type="chain" id="PRO_5045342876" evidence="6">
    <location>
        <begin position="19"/>
        <end position="353"/>
    </location>
</feature>
<keyword evidence="9" id="KW-1185">Reference proteome</keyword>
<evidence type="ECO:0000313" key="9">
    <source>
        <dbReference type="Proteomes" id="UP000820977"/>
    </source>
</evidence>
<name>A0ABX2B0H4_9BACT</name>
<sequence length="353" mass="38546">MKSNIILASLALMVSANAAAQRISAKNEIIDCGAVGYENPVTVRFELRNKGNDMTVTNVRTACGCMTAEYPRGNVARGDSFYVAATYDARQLGHFEKEVAVYTTASDRPFYLKMRGVVVAEAVEKVADYKFTVGSLQVDKNDIEFDDVNRGDNPVQRIYFRNAGDKAVTPVVMHLPRYLSANVSPTTVQPGRTGVATITLDTEKLRGFGLTRSSVYLGMFPGDKVSADKEITVSAVLLPGFDNMSETQKLEAPVIQLSSGSLDLGEFGEKASKSGVIQIENVGKSTLDIRSMQMFTDGLKVSLNKTKLRPGDTAKLKITAYKKLLKTARSKPRVLMITNDPDRPKVVVDINVK</sequence>
<evidence type="ECO:0000256" key="5">
    <source>
        <dbReference type="ARBA" id="ARBA00023273"/>
    </source>
</evidence>
<dbReference type="PANTHER" id="PTHR37833">
    <property type="entry name" value="LIPOPROTEIN-RELATED"/>
    <property type="match status" value="1"/>
</dbReference>
<dbReference type="RefSeq" id="WP_172344497.1">
    <property type="nucleotide sequence ID" value="NZ_CASYYZ010000029.1"/>
</dbReference>
<evidence type="ECO:0000256" key="2">
    <source>
        <dbReference type="ARBA" id="ARBA00004496"/>
    </source>
</evidence>
<evidence type="ECO:0000256" key="3">
    <source>
        <dbReference type="ARBA" id="ARBA00022490"/>
    </source>
</evidence>
<keyword evidence="3" id="KW-0963">Cytoplasm</keyword>
<feature type="domain" description="HYDIN/VesB/CFA65-like Ig-like" evidence="7">
    <location>
        <begin position="253"/>
        <end position="340"/>
    </location>
</feature>
<comment type="subcellular location">
    <subcellularLocation>
        <location evidence="1">Cell projection</location>
        <location evidence="1">Cilium</location>
    </subcellularLocation>
    <subcellularLocation>
        <location evidence="2">Cytoplasm</location>
    </subcellularLocation>
</comment>
<dbReference type="EMBL" id="JABKKJ010000006">
    <property type="protein sequence ID" value="NPE25014.1"/>
    <property type="molecule type" value="Genomic_DNA"/>
</dbReference>
<keyword evidence="6" id="KW-0732">Signal</keyword>
<feature type="signal peptide" evidence="6">
    <location>
        <begin position="1"/>
        <end position="18"/>
    </location>
</feature>
<evidence type="ECO:0000256" key="4">
    <source>
        <dbReference type="ARBA" id="ARBA00023069"/>
    </source>
</evidence>
<keyword evidence="4" id="KW-0969">Cilium</keyword>
<dbReference type="Pfam" id="PF07610">
    <property type="entry name" value="DUF1573"/>
    <property type="match status" value="1"/>
</dbReference>
<dbReference type="InterPro" id="IPR013783">
    <property type="entry name" value="Ig-like_fold"/>
</dbReference>
<comment type="caution">
    <text evidence="8">The sequence shown here is derived from an EMBL/GenBank/DDBJ whole genome shotgun (WGS) entry which is preliminary data.</text>
</comment>
<dbReference type="InterPro" id="IPR053879">
    <property type="entry name" value="HYDIN_VesB_CFA65-like_Ig"/>
</dbReference>
<protein>
    <submittedName>
        <fullName evidence="8">DUF1573 domain-containing protein</fullName>
    </submittedName>
</protein>
<accession>A0ABX2B0H4</accession>